<evidence type="ECO:0000256" key="2">
    <source>
        <dbReference type="SAM" id="Phobius"/>
    </source>
</evidence>
<feature type="region of interest" description="Disordered" evidence="1">
    <location>
        <begin position="1"/>
        <end position="56"/>
    </location>
</feature>
<dbReference type="Proteomes" id="UP000054549">
    <property type="component" value="Unassembled WGS sequence"/>
</dbReference>
<feature type="compositionally biased region" description="Polar residues" evidence="1">
    <location>
        <begin position="72"/>
        <end position="81"/>
    </location>
</feature>
<evidence type="ECO:0000313" key="3">
    <source>
        <dbReference type="EMBL" id="KIL63782.1"/>
    </source>
</evidence>
<dbReference type="EMBL" id="KN818255">
    <property type="protein sequence ID" value="KIL63782.1"/>
    <property type="molecule type" value="Genomic_DNA"/>
</dbReference>
<reference evidence="3 4" key="1">
    <citation type="submission" date="2014-04" db="EMBL/GenBank/DDBJ databases">
        <title>Evolutionary Origins and Diversification of the Mycorrhizal Mutualists.</title>
        <authorList>
            <consortium name="DOE Joint Genome Institute"/>
            <consortium name="Mycorrhizal Genomics Consortium"/>
            <person name="Kohler A."/>
            <person name="Kuo A."/>
            <person name="Nagy L.G."/>
            <person name="Floudas D."/>
            <person name="Copeland A."/>
            <person name="Barry K.W."/>
            <person name="Cichocki N."/>
            <person name="Veneault-Fourrey C."/>
            <person name="LaButti K."/>
            <person name="Lindquist E.A."/>
            <person name="Lipzen A."/>
            <person name="Lundell T."/>
            <person name="Morin E."/>
            <person name="Murat C."/>
            <person name="Riley R."/>
            <person name="Ohm R."/>
            <person name="Sun H."/>
            <person name="Tunlid A."/>
            <person name="Henrissat B."/>
            <person name="Grigoriev I.V."/>
            <person name="Hibbett D.S."/>
            <person name="Martin F."/>
        </authorList>
    </citation>
    <scope>NUCLEOTIDE SEQUENCE [LARGE SCALE GENOMIC DNA]</scope>
    <source>
        <strain evidence="3 4">Koide BX008</strain>
    </source>
</reference>
<dbReference type="AlphaFoldDB" id="A0A0C2WQ45"/>
<proteinExistence type="predicted"/>
<evidence type="ECO:0000313" key="4">
    <source>
        <dbReference type="Proteomes" id="UP000054549"/>
    </source>
</evidence>
<feature type="compositionally biased region" description="Polar residues" evidence="1">
    <location>
        <begin position="92"/>
        <end position="105"/>
    </location>
</feature>
<keyword evidence="2" id="KW-1133">Transmembrane helix</keyword>
<keyword evidence="4" id="KW-1185">Reference proteome</keyword>
<feature type="region of interest" description="Disordered" evidence="1">
    <location>
        <begin position="72"/>
        <end position="144"/>
    </location>
</feature>
<dbReference type="HOGENOM" id="CLU_1133328_0_0_1"/>
<evidence type="ECO:0000256" key="1">
    <source>
        <dbReference type="SAM" id="MobiDB-lite"/>
    </source>
</evidence>
<feature type="transmembrane region" description="Helical" evidence="2">
    <location>
        <begin position="209"/>
        <end position="232"/>
    </location>
</feature>
<accession>A0A0C2WQ45</accession>
<dbReference type="InParanoid" id="A0A0C2WQ45"/>
<name>A0A0C2WQ45_AMAMK</name>
<feature type="compositionally biased region" description="Basic and acidic residues" evidence="1">
    <location>
        <begin position="22"/>
        <end position="32"/>
    </location>
</feature>
<sequence>MERLYTQVPNRIETTELADDQTESKSDLRDQESPSPRLPSEVAQLYPLRSPQRSYISSPLSSTAFSFPNTFKPDSSPSGLSSKAHKDGVLASPNNDHQQRASSGSRLLFRLPDENGVLSTGEKSDNLFGSTSTRHSSTSSSGASSLLLPCDHSRYPLDKFRKLEEFVAYDYDLYETKEPDDDDDDDWLHVPDSNSAFPSKRFALPWRGIANVGFLAVLLIIILFLFVGLPIYTTIVQGWDAYVAV</sequence>
<keyword evidence="2" id="KW-0472">Membrane</keyword>
<protein>
    <submittedName>
        <fullName evidence="3">Uncharacterized protein</fullName>
    </submittedName>
</protein>
<gene>
    <name evidence="3" type="ORF">M378DRAFT_24853</name>
</gene>
<feature type="compositionally biased region" description="Low complexity" evidence="1">
    <location>
        <begin position="130"/>
        <end position="144"/>
    </location>
</feature>
<keyword evidence="2" id="KW-0812">Transmembrane</keyword>
<organism evidence="3 4">
    <name type="scientific">Amanita muscaria (strain Koide BX008)</name>
    <dbReference type="NCBI Taxonomy" id="946122"/>
    <lineage>
        <taxon>Eukaryota</taxon>
        <taxon>Fungi</taxon>
        <taxon>Dikarya</taxon>
        <taxon>Basidiomycota</taxon>
        <taxon>Agaricomycotina</taxon>
        <taxon>Agaricomycetes</taxon>
        <taxon>Agaricomycetidae</taxon>
        <taxon>Agaricales</taxon>
        <taxon>Pluteineae</taxon>
        <taxon>Amanitaceae</taxon>
        <taxon>Amanita</taxon>
    </lineage>
</organism>